<evidence type="ECO:0000313" key="3">
    <source>
        <dbReference type="Proteomes" id="UP000266389"/>
    </source>
</evidence>
<comment type="caution">
    <text evidence="2">The sequence shown here is derived from an EMBL/GenBank/DDBJ whole genome shotgun (WGS) entry which is preliminary data.</text>
</comment>
<keyword evidence="1" id="KW-0732">Signal</keyword>
<gene>
    <name evidence="2" type="ORF">D0433_02570</name>
</gene>
<protein>
    <recommendedName>
        <fullName evidence="4">Alginate export domain-containing protein</fullName>
    </recommendedName>
</protein>
<feature type="signal peptide" evidence="1">
    <location>
        <begin position="1"/>
        <end position="19"/>
    </location>
</feature>
<dbReference type="EMBL" id="PHFL01000010">
    <property type="protein sequence ID" value="RFM25078.1"/>
    <property type="molecule type" value="Genomic_DNA"/>
</dbReference>
<evidence type="ECO:0000256" key="1">
    <source>
        <dbReference type="SAM" id="SignalP"/>
    </source>
</evidence>
<proteinExistence type="predicted"/>
<dbReference type="AlphaFoldDB" id="A0A395M488"/>
<sequence>MKHTLLPLLLLCCVLPAWAQLPNYPVDDERRMGSPEKPPSELQFIGFFFTRLTASNIAPENEFLRGQVIGRLFGPNSTSTFPQTAFYGEGRFVPLFVYRPSLLDGLAIFRALLKVDVTWGDVNYGVGNNVGGAINAGTVNIQTLLANVELKINPAWNVVIGIQRIFDNPRDPNVNTLQTNQTSANRLMFWGTQGVGISTYFNLTPVTIGRLAYFQLYENFIQIDDDVVLLMADAETRVSGLWEIGGSLWYLYDRGQGEGGVSILSQGFNSLLVEYNGGARLQLGQNRYKGDVLWAGANFAYNREFIGGRLWASALTVFNFGNLNIFTPQGASAGNVGIFGFTVHASLYYKYGQTANDRVALEVLYTSGDGNNVSDGQYTGVVTGNTWGSPVGIFSSHRAFLLFPDVQVVNRYYSAVHDISNMGFGTSAIFLNYFNNLVPNKVLIKVGAAAALANQTPSGVGRFIGAELNAELKYTLALFLDLGVSAAYMFNGDFYDSALTRPATLSTRPQNPWVVFGTVSWLMF</sequence>
<accession>A0A395M488</accession>
<reference evidence="2 3" key="1">
    <citation type="journal article" date="2011" name="ISME J.">
        <title>Community ecology of hot spring cyanobacterial mats: predominant populations and their functional potential.</title>
        <authorList>
            <person name="Klatt C.G."/>
            <person name="Wood J.M."/>
            <person name="Rusch D.B."/>
            <person name="Bateson M.M."/>
            <person name="Hamamura N."/>
            <person name="Heidelberg J.F."/>
            <person name="Grossman A.R."/>
            <person name="Bhaya D."/>
            <person name="Cohan F.M."/>
            <person name="Kuhl M."/>
            <person name="Bryant D.A."/>
            <person name="Ward D.M."/>
        </authorList>
    </citation>
    <scope>NUCLEOTIDE SEQUENCE [LARGE SCALE GENOMIC DNA]</scope>
    <source>
        <strain evidence="2">OS</strain>
    </source>
</reference>
<dbReference type="Proteomes" id="UP000266389">
    <property type="component" value="Unassembled WGS sequence"/>
</dbReference>
<evidence type="ECO:0000313" key="2">
    <source>
        <dbReference type="EMBL" id="RFM25078.1"/>
    </source>
</evidence>
<organism evidence="2 3">
    <name type="scientific">Candidatus Thermochlorobacter aerophilus</name>
    <dbReference type="NCBI Taxonomy" id="1868324"/>
    <lineage>
        <taxon>Bacteria</taxon>
        <taxon>Pseudomonadati</taxon>
        <taxon>Chlorobiota</taxon>
        <taxon>Chlorobiia</taxon>
        <taxon>Chlorobiales</taxon>
        <taxon>Candidatus Thermochlorobacteriaceae</taxon>
        <taxon>Candidatus Thermochlorobacter</taxon>
    </lineage>
</organism>
<name>A0A395M488_9BACT</name>
<feature type="chain" id="PRO_5017240354" description="Alginate export domain-containing protein" evidence="1">
    <location>
        <begin position="20"/>
        <end position="524"/>
    </location>
</feature>
<evidence type="ECO:0008006" key="4">
    <source>
        <dbReference type="Google" id="ProtNLM"/>
    </source>
</evidence>